<name>A0ABQ6CJT3_9HYPH</name>
<keyword evidence="5" id="KW-1185">Reference proteome</keyword>
<dbReference type="Gene3D" id="3.40.630.30">
    <property type="match status" value="1"/>
</dbReference>
<organism evidence="4 5">
    <name type="scientific">Labrys miyagiensis</name>
    <dbReference type="NCBI Taxonomy" id="346912"/>
    <lineage>
        <taxon>Bacteria</taxon>
        <taxon>Pseudomonadati</taxon>
        <taxon>Pseudomonadota</taxon>
        <taxon>Alphaproteobacteria</taxon>
        <taxon>Hyphomicrobiales</taxon>
        <taxon>Xanthobacteraceae</taxon>
        <taxon>Labrys</taxon>
    </lineage>
</organism>
<evidence type="ECO:0000256" key="2">
    <source>
        <dbReference type="ARBA" id="ARBA00023315"/>
    </source>
</evidence>
<dbReference type="PROSITE" id="PS51186">
    <property type="entry name" value="GNAT"/>
    <property type="match status" value="1"/>
</dbReference>
<dbReference type="EMBL" id="BSPC01000029">
    <property type="protein sequence ID" value="GLS20521.1"/>
    <property type="molecule type" value="Genomic_DNA"/>
</dbReference>
<dbReference type="SUPFAM" id="SSF55729">
    <property type="entry name" value="Acyl-CoA N-acyltransferases (Nat)"/>
    <property type="match status" value="1"/>
</dbReference>
<evidence type="ECO:0000256" key="1">
    <source>
        <dbReference type="ARBA" id="ARBA00022679"/>
    </source>
</evidence>
<feature type="domain" description="N-acetyltransferase" evidence="3">
    <location>
        <begin position="1"/>
        <end position="154"/>
    </location>
</feature>
<dbReference type="InterPro" id="IPR000182">
    <property type="entry name" value="GNAT_dom"/>
</dbReference>
<keyword evidence="1" id="KW-0808">Transferase</keyword>
<reference evidence="5" key="1">
    <citation type="journal article" date="2019" name="Int. J. Syst. Evol. Microbiol.">
        <title>The Global Catalogue of Microorganisms (GCM) 10K type strain sequencing project: providing services to taxonomists for standard genome sequencing and annotation.</title>
        <authorList>
            <consortium name="The Broad Institute Genomics Platform"/>
            <consortium name="The Broad Institute Genome Sequencing Center for Infectious Disease"/>
            <person name="Wu L."/>
            <person name="Ma J."/>
        </authorList>
    </citation>
    <scope>NUCLEOTIDE SEQUENCE [LARGE SCALE GENOMIC DNA]</scope>
    <source>
        <strain evidence="5">NBRC 101365</strain>
    </source>
</reference>
<comment type="caution">
    <text evidence="4">The sequence shown here is derived from an EMBL/GenBank/DDBJ whole genome shotgun (WGS) entry which is preliminary data.</text>
</comment>
<accession>A0ABQ6CJT3</accession>
<dbReference type="InterPro" id="IPR016181">
    <property type="entry name" value="Acyl_CoA_acyltransferase"/>
</dbReference>
<dbReference type="PANTHER" id="PTHR43877:SF2">
    <property type="entry name" value="AMINOALKYLPHOSPHONATE N-ACETYLTRANSFERASE-RELATED"/>
    <property type="match status" value="1"/>
</dbReference>
<dbReference type="Pfam" id="PF13673">
    <property type="entry name" value="Acetyltransf_10"/>
    <property type="match status" value="1"/>
</dbReference>
<protein>
    <recommendedName>
        <fullName evidence="3">N-acetyltransferase domain-containing protein</fullName>
    </recommendedName>
</protein>
<dbReference type="RefSeq" id="WP_284313615.1">
    <property type="nucleotide sequence ID" value="NZ_BSPC01000029.1"/>
</dbReference>
<dbReference type="Proteomes" id="UP001156882">
    <property type="component" value="Unassembled WGS sequence"/>
</dbReference>
<gene>
    <name evidence="4" type="ORF">GCM10007874_35380</name>
</gene>
<evidence type="ECO:0000259" key="3">
    <source>
        <dbReference type="PROSITE" id="PS51186"/>
    </source>
</evidence>
<evidence type="ECO:0000313" key="4">
    <source>
        <dbReference type="EMBL" id="GLS20521.1"/>
    </source>
</evidence>
<keyword evidence="2" id="KW-0012">Acyltransferase</keyword>
<evidence type="ECO:0000313" key="5">
    <source>
        <dbReference type="Proteomes" id="UP001156882"/>
    </source>
</evidence>
<dbReference type="InterPro" id="IPR050832">
    <property type="entry name" value="Bact_Acetyltransf"/>
</dbReference>
<proteinExistence type="predicted"/>
<dbReference type="PANTHER" id="PTHR43877">
    <property type="entry name" value="AMINOALKYLPHOSPHONATE N-ACETYLTRANSFERASE-RELATED-RELATED"/>
    <property type="match status" value="1"/>
</dbReference>
<sequence length="155" mass="16909">MEIRLAEAGDAEQACTVLRRSIRDLCIEDHRNDEASLRDWLANKTPAQVLAWITLPGSHLLVAVEGEAIAGVASAAANGEILLNYVSPDFRFCGVSKALVSALETHLRALGCRRAFLSSTLTAHSFYRGLGYRDTGPAEAWRTMKAQPMEKPLAE</sequence>
<dbReference type="CDD" id="cd04301">
    <property type="entry name" value="NAT_SF"/>
    <property type="match status" value="1"/>
</dbReference>